<dbReference type="AlphaFoldDB" id="A0AAD8M6Y8"/>
<name>A0AAD8M6Y8_9APIA</name>
<evidence type="ECO:0000256" key="5">
    <source>
        <dbReference type="ARBA" id="ARBA00023242"/>
    </source>
</evidence>
<evidence type="ECO:0000256" key="3">
    <source>
        <dbReference type="ARBA" id="ARBA00023125"/>
    </source>
</evidence>
<comment type="subcellular location">
    <subcellularLocation>
        <location evidence="1">Nucleus</location>
    </subcellularLocation>
</comment>
<dbReference type="Gene3D" id="2.170.150.80">
    <property type="entry name" value="NAC domain"/>
    <property type="match status" value="1"/>
</dbReference>
<evidence type="ECO:0000256" key="2">
    <source>
        <dbReference type="ARBA" id="ARBA00023015"/>
    </source>
</evidence>
<dbReference type="GO" id="GO:0006355">
    <property type="term" value="P:regulation of DNA-templated transcription"/>
    <property type="evidence" value="ECO:0007669"/>
    <property type="project" value="InterPro"/>
</dbReference>
<keyword evidence="4" id="KW-0804">Transcription</keyword>
<reference evidence="7" key="2">
    <citation type="submission" date="2023-05" db="EMBL/GenBank/DDBJ databases">
        <authorList>
            <person name="Schelkunov M.I."/>
        </authorList>
    </citation>
    <scope>NUCLEOTIDE SEQUENCE</scope>
    <source>
        <strain evidence="7">Hsosn_3</strain>
        <tissue evidence="7">Leaf</tissue>
    </source>
</reference>
<evidence type="ECO:0000259" key="6">
    <source>
        <dbReference type="PROSITE" id="PS51005"/>
    </source>
</evidence>
<proteinExistence type="predicted"/>
<dbReference type="Proteomes" id="UP001237642">
    <property type="component" value="Unassembled WGS sequence"/>
</dbReference>
<dbReference type="InterPro" id="IPR036093">
    <property type="entry name" value="NAC_dom_sf"/>
</dbReference>
<feature type="domain" description="NAC" evidence="6">
    <location>
        <begin position="4"/>
        <end position="153"/>
    </location>
</feature>
<keyword evidence="2" id="KW-0805">Transcription regulation</keyword>
<dbReference type="InterPro" id="IPR003441">
    <property type="entry name" value="NAC-dom"/>
</dbReference>
<dbReference type="GO" id="GO:0003677">
    <property type="term" value="F:DNA binding"/>
    <property type="evidence" value="ECO:0007669"/>
    <property type="project" value="UniProtKB-KW"/>
</dbReference>
<dbReference type="FunFam" id="2.170.150.80:FF:000002">
    <property type="entry name" value="Nac domain-containing protein 86"/>
    <property type="match status" value="1"/>
</dbReference>
<gene>
    <name evidence="7" type="ORF">POM88_045977</name>
</gene>
<comment type="caution">
    <text evidence="7">The sequence shown here is derived from an EMBL/GenBank/DDBJ whole genome shotgun (WGS) entry which is preliminary data.</text>
</comment>
<evidence type="ECO:0000313" key="8">
    <source>
        <dbReference type="Proteomes" id="UP001237642"/>
    </source>
</evidence>
<dbReference type="EMBL" id="JAUIZM010000010">
    <property type="protein sequence ID" value="KAK1361503.1"/>
    <property type="molecule type" value="Genomic_DNA"/>
</dbReference>
<dbReference type="SUPFAM" id="SSF101941">
    <property type="entry name" value="NAC domain"/>
    <property type="match status" value="1"/>
</dbReference>
<evidence type="ECO:0000256" key="1">
    <source>
        <dbReference type="ARBA" id="ARBA00004123"/>
    </source>
</evidence>
<sequence length="690" mass="76420">MGILPPGFRFHPTDVELVMYYLKKKVMKKKFQFEAMAELNVYKYEPWDLADKSLLRRDLEWYFFCPRERKYGSGARTNRATESGYWKATGKDRAVIYNNRTVGMIKTLIFYKGHAPKGERTDWVMHEYRIEDKNLSDIGIIQDSYVICKIFQKSGLGPKNGAQYGAPFSEEEWNEVECTEEDGPVLTEQLQPSNHNTAVSLAGTTTSCSMAMPKVVQCPTQPLVINQPCSTAQHLQPSNHNTAVSLAGTTTSCSMAMSKVVQCPTQPLANNQPCSTADPSDGVVSWMPICTDLAKQPIENYTNENTNVFKSPQGAQGAVTIAAFSEVNNALEICATPLPVDGQLLSVHSPYSGLDNLGALNSIVPGTTSSWPLTEPGMHGASATSTLVTNMPYDLPEDDLTALLSMFSEDSSMISVENEHFNTVHIDQSGKTQTFADKNSIFTGLGDLNNFGELRNSGFDLSNAHNAIYTPNTMLLDDDMIFLELKDLDSPLKHPAEARESVQGSSCSSYSPYTCYRNLDGSFRVSNLPKSVQNVSRLNSTSFPPEVPRWMEDIVEVSRKGPDVQNLDNYGSDTFMGNNIPFQNSHRQPEGSSIASEIQRRGNRHRKFRLQFSLESIYDLLSVAELFAHIIAAEKLNDSQSRCGGSTIYFKAEVALKVGECTEDALSHDVGESNCVYIKACVVKIIRLDM</sequence>
<organism evidence="7 8">
    <name type="scientific">Heracleum sosnowskyi</name>
    <dbReference type="NCBI Taxonomy" id="360622"/>
    <lineage>
        <taxon>Eukaryota</taxon>
        <taxon>Viridiplantae</taxon>
        <taxon>Streptophyta</taxon>
        <taxon>Embryophyta</taxon>
        <taxon>Tracheophyta</taxon>
        <taxon>Spermatophyta</taxon>
        <taxon>Magnoliopsida</taxon>
        <taxon>eudicotyledons</taxon>
        <taxon>Gunneridae</taxon>
        <taxon>Pentapetalae</taxon>
        <taxon>asterids</taxon>
        <taxon>campanulids</taxon>
        <taxon>Apiales</taxon>
        <taxon>Apiaceae</taxon>
        <taxon>Apioideae</taxon>
        <taxon>apioid superclade</taxon>
        <taxon>Tordylieae</taxon>
        <taxon>Tordyliinae</taxon>
        <taxon>Heracleum</taxon>
    </lineage>
</organism>
<keyword evidence="5" id="KW-0539">Nucleus</keyword>
<dbReference type="PANTHER" id="PTHR31744:SF210">
    <property type="entry name" value="NAC DOMAIN-CONTAINING PROTEIN 86-LIKE"/>
    <property type="match status" value="1"/>
</dbReference>
<evidence type="ECO:0000256" key="4">
    <source>
        <dbReference type="ARBA" id="ARBA00023163"/>
    </source>
</evidence>
<keyword evidence="8" id="KW-1185">Reference proteome</keyword>
<protein>
    <submittedName>
        <fullName evidence="7">NAC domain-containing protein</fullName>
    </submittedName>
</protein>
<accession>A0AAD8M6Y8</accession>
<dbReference type="PROSITE" id="PS51005">
    <property type="entry name" value="NAC"/>
    <property type="match status" value="1"/>
</dbReference>
<reference evidence="7" key="1">
    <citation type="submission" date="2023-02" db="EMBL/GenBank/DDBJ databases">
        <title>Genome of toxic invasive species Heracleum sosnowskyi carries increased number of genes despite the absence of recent whole-genome duplications.</title>
        <authorList>
            <person name="Schelkunov M."/>
            <person name="Shtratnikova V."/>
            <person name="Makarenko M."/>
            <person name="Klepikova A."/>
            <person name="Omelchenko D."/>
            <person name="Novikova G."/>
            <person name="Obukhova E."/>
            <person name="Bogdanov V."/>
            <person name="Penin A."/>
            <person name="Logacheva M."/>
        </authorList>
    </citation>
    <scope>NUCLEOTIDE SEQUENCE</scope>
    <source>
        <strain evidence="7">Hsosn_3</strain>
        <tissue evidence="7">Leaf</tissue>
    </source>
</reference>
<dbReference type="GO" id="GO:0005634">
    <property type="term" value="C:nucleus"/>
    <property type="evidence" value="ECO:0007669"/>
    <property type="project" value="UniProtKB-SubCell"/>
</dbReference>
<evidence type="ECO:0000313" key="7">
    <source>
        <dbReference type="EMBL" id="KAK1361503.1"/>
    </source>
</evidence>
<keyword evidence="3" id="KW-0238">DNA-binding</keyword>
<dbReference type="Pfam" id="PF02365">
    <property type="entry name" value="NAM"/>
    <property type="match status" value="1"/>
</dbReference>
<dbReference type="PANTHER" id="PTHR31744">
    <property type="entry name" value="PROTEIN CUP-SHAPED COTYLEDON 2-RELATED"/>
    <property type="match status" value="1"/>
</dbReference>